<dbReference type="Pfam" id="PF10431">
    <property type="entry name" value="ClpB_D2-small"/>
    <property type="match status" value="1"/>
</dbReference>
<dbReference type="GO" id="GO:0034605">
    <property type="term" value="P:cellular response to heat"/>
    <property type="evidence" value="ECO:0007669"/>
    <property type="project" value="TreeGrafter"/>
</dbReference>
<proteinExistence type="predicted"/>
<evidence type="ECO:0000259" key="3">
    <source>
        <dbReference type="SMART" id="SM01086"/>
    </source>
</evidence>
<dbReference type="SUPFAM" id="SSF52540">
    <property type="entry name" value="P-loop containing nucleoside triphosphate hydrolases"/>
    <property type="match status" value="1"/>
</dbReference>
<protein>
    <submittedName>
        <fullName evidence="4">Unannotated protein</fullName>
    </submittedName>
</protein>
<accession>A0A6J6MQJ9</accession>
<dbReference type="Gene3D" id="1.10.8.60">
    <property type="match status" value="1"/>
</dbReference>
<keyword evidence="1" id="KW-0547">Nucleotide-binding</keyword>
<dbReference type="InterPro" id="IPR019489">
    <property type="entry name" value="Clp_ATPase_C"/>
</dbReference>
<gene>
    <name evidence="4" type="ORF">UFOPK2334_00762</name>
</gene>
<dbReference type="PANTHER" id="PTHR11638:SF18">
    <property type="entry name" value="HEAT SHOCK PROTEIN 104"/>
    <property type="match status" value="1"/>
</dbReference>
<name>A0A6J6MQJ9_9ZZZZ</name>
<evidence type="ECO:0000256" key="1">
    <source>
        <dbReference type="ARBA" id="ARBA00022741"/>
    </source>
</evidence>
<dbReference type="AlphaFoldDB" id="A0A6J6MQJ9"/>
<dbReference type="InterPro" id="IPR050130">
    <property type="entry name" value="ClpA_ClpB"/>
</dbReference>
<dbReference type="GO" id="GO:0016887">
    <property type="term" value="F:ATP hydrolysis activity"/>
    <property type="evidence" value="ECO:0007669"/>
    <property type="project" value="TreeGrafter"/>
</dbReference>
<reference evidence="4" key="1">
    <citation type="submission" date="2020-05" db="EMBL/GenBank/DDBJ databases">
        <authorList>
            <person name="Chiriac C."/>
            <person name="Salcher M."/>
            <person name="Ghai R."/>
            <person name="Kavagutti S V."/>
        </authorList>
    </citation>
    <scope>NUCLEOTIDE SEQUENCE</scope>
</reference>
<dbReference type="PANTHER" id="PTHR11638">
    <property type="entry name" value="ATP-DEPENDENT CLP PROTEASE"/>
    <property type="match status" value="1"/>
</dbReference>
<evidence type="ECO:0000313" key="4">
    <source>
        <dbReference type="EMBL" id="CAB4674915.1"/>
    </source>
</evidence>
<dbReference type="EMBL" id="CAEZXA010000054">
    <property type="protein sequence ID" value="CAB4674915.1"/>
    <property type="molecule type" value="Genomic_DNA"/>
</dbReference>
<dbReference type="GO" id="GO:0005524">
    <property type="term" value="F:ATP binding"/>
    <property type="evidence" value="ECO:0007669"/>
    <property type="project" value="UniProtKB-KW"/>
</dbReference>
<keyword evidence="2" id="KW-0067">ATP-binding</keyword>
<organism evidence="4">
    <name type="scientific">freshwater metagenome</name>
    <dbReference type="NCBI Taxonomy" id="449393"/>
    <lineage>
        <taxon>unclassified sequences</taxon>
        <taxon>metagenomes</taxon>
        <taxon>ecological metagenomes</taxon>
    </lineage>
</organism>
<dbReference type="GO" id="GO:0005737">
    <property type="term" value="C:cytoplasm"/>
    <property type="evidence" value="ECO:0007669"/>
    <property type="project" value="TreeGrafter"/>
</dbReference>
<dbReference type="InterPro" id="IPR027417">
    <property type="entry name" value="P-loop_NTPase"/>
</dbReference>
<evidence type="ECO:0000256" key="2">
    <source>
        <dbReference type="ARBA" id="ARBA00022840"/>
    </source>
</evidence>
<sequence length="112" mass="12387">MVDMMIKRLTGQLESQGLGIELTQSAKEFLADVGYDPQMGARPLRRAIQRQIEDQLSEKILYKQFTAGQIIVVDTEDDPDNVGKRRMTFRAVEGIVAPSEPPLAGETAAPVE</sequence>
<feature type="domain" description="Clp ATPase C-terminal" evidence="3">
    <location>
        <begin position="2"/>
        <end position="82"/>
    </location>
</feature>
<dbReference type="SMART" id="SM01086">
    <property type="entry name" value="ClpB_D2-small"/>
    <property type="match status" value="1"/>
</dbReference>